<reference evidence="2" key="1">
    <citation type="journal article" date="2007" name="Nature">
        <title>The grapevine genome sequence suggests ancestral hexaploidization in major angiosperm phyla.</title>
        <authorList>
            <consortium name="The French-Italian Public Consortium for Grapevine Genome Characterization."/>
            <person name="Jaillon O."/>
            <person name="Aury J.-M."/>
            <person name="Noel B."/>
            <person name="Policriti A."/>
            <person name="Clepet C."/>
            <person name="Casagrande A."/>
            <person name="Choisne N."/>
            <person name="Aubourg S."/>
            <person name="Vitulo N."/>
            <person name="Jubin C."/>
            <person name="Vezzi A."/>
            <person name="Legeai F."/>
            <person name="Hugueney P."/>
            <person name="Dasilva C."/>
            <person name="Horner D."/>
            <person name="Mica E."/>
            <person name="Jublot D."/>
            <person name="Poulain J."/>
            <person name="Bruyere C."/>
            <person name="Billault A."/>
            <person name="Segurens B."/>
            <person name="Gouyvenoux M."/>
            <person name="Ugarte E."/>
            <person name="Cattonaro F."/>
            <person name="Anthouard V."/>
            <person name="Vico V."/>
            <person name="Del Fabbro C."/>
            <person name="Alaux M."/>
            <person name="Di Gaspero G."/>
            <person name="Dumas V."/>
            <person name="Felice N."/>
            <person name="Paillard S."/>
            <person name="Juman I."/>
            <person name="Moroldo M."/>
            <person name="Scalabrin S."/>
            <person name="Canaguier A."/>
            <person name="Le Clainche I."/>
            <person name="Malacrida G."/>
            <person name="Durand E."/>
            <person name="Pesole G."/>
            <person name="Laucou V."/>
            <person name="Chatelet P."/>
            <person name="Merdinoglu D."/>
            <person name="Delledonne M."/>
            <person name="Pezzotti M."/>
            <person name="Lecharny A."/>
            <person name="Scarpelli C."/>
            <person name="Artiguenave F."/>
            <person name="Pe M.E."/>
            <person name="Valle G."/>
            <person name="Morgante M."/>
            <person name="Caboche M."/>
            <person name="Adam-Blondon A.-F."/>
            <person name="Weissenbach J."/>
            <person name="Quetier F."/>
            <person name="Wincker P."/>
        </authorList>
    </citation>
    <scope>NUCLEOTIDE SEQUENCE [LARGE SCALE GENOMIC DNA]</scope>
    <source>
        <strain evidence="2">cv. Pinot noir / PN40024</strain>
    </source>
</reference>
<evidence type="ECO:0000313" key="1">
    <source>
        <dbReference type="EMBL" id="CCB61662.1"/>
    </source>
</evidence>
<dbReference type="EMBL" id="FN596744">
    <property type="protein sequence ID" value="CCB61662.1"/>
    <property type="molecule type" value="Genomic_DNA"/>
</dbReference>
<accession>F6I482</accession>
<sequence>MGWAIVHEECPGDLSKWSRLWDVDDIYDAFSRQELLGLILTQQIYN</sequence>
<evidence type="ECO:0000313" key="2">
    <source>
        <dbReference type="Proteomes" id="UP000009183"/>
    </source>
</evidence>
<gene>
    <name evidence="1" type="ordered locus">VIT_18s0041g01460</name>
</gene>
<dbReference type="Proteomes" id="UP000009183">
    <property type="component" value="Chromosome 18"/>
</dbReference>
<keyword evidence="2" id="KW-1185">Reference proteome</keyword>
<dbReference type="InParanoid" id="F6I482"/>
<dbReference type="HOGENOM" id="CLU_3192409_0_0_1"/>
<organism evidence="1 2">
    <name type="scientific">Vitis vinifera</name>
    <name type="common">Grape</name>
    <dbReference type="NCBI Taxonomy" id="29760"/>
    <lineage>
        <taxon>Eukaryota</taxon>
        <taxon>Viridiplantae</taxon>
        <taxon>Streptophyta</taxon>
        <taxon>Embryophyta</taxon>
        <taxon>Tracheophyta</taxon>
        <taxon>Spermatophyta</taxon>
        <taxon>Magnoliopsida</taxon>
        <taxon>eudicotyledons</taxon>
        <taxon>Gunneridae</taxon>
        <taxon>Pentapetalae</taxon>
        <taxon>rosids</taxon>
        <taxon>Vitales</taxon>
        <taxon>Vitaceae</taxon>
        <taxon>Viteae</taxon>
        <taxon>Vitis</taxon>
    </lineage>
</organism>
<proteinExistence type="predicted"/>
<dbReference type="AlphaFoldDB" id="F6I482"/>
<protein>
    <submittedName>
        <fullName evidence="1">Uncharacterized protein</fullName>
    </submittedName>
</protein>
<dbReference type="PaxDb" id="29760-VIT_18s0041g01460.t01"/>
<name>F6I482_VITVI</name>